<dbReference type="InterPro" id="IPR000086">
    <property type="entry name" value="NUDIX_hydrolase_dom"/>
</dbReference>
<dbReference type="InterPro" id="IPR020476">
    <property type="entry name" value="Nudix_hydrolase"/>
</dbReference>
<dbReference type="Pfam" id="PF00293">
    <property type="entry name" value="NUDIX"/>
    <property type="match status" value="1"/>
</dbReference>
<dbReference type="SUPFAM" id="SSF55811">
    <property type="entry name" value="Nudix"/>
    <property type="match status" value="1"/>
</dbReference>
<evidence type="ECO:0000313" key="5">
    <source>
        <dbReference type="Proteomes" id="UP000092154"/>
    </source>
</evidence>
<dbReference type="EMBL" id="KV448380">
    <property type="protein sequence ID" value="OAX36987.1"/>
    <property type="molecule type" value="Genomic_DNA"/>
</dbReference>
<proteinExistence type="inferred from homology"/>
<dbReference type="PRINTS" id="PR00502">
    <property type="entry name" value="NUDIXFAMILY"/>
</dbReference>
<protein>
    <recommendedName>
        <fullName evidence="3">Nudix hydrolase domain-containing protein</fullName>
    </recommendedName>
</protein>
<keyword evidence="5" id="KW-1185">Reference proteome</keyword>
<dbReference type="GO" id="GO:0006753">
    <property type="term" value="P:nucleoside phosphate metabolic process"/>
    <property type="evidence" value="ECO:0007669"/>
    <property type="project" value="TreeGrafter"/>
</dbReference>
<gene>
    <name evidence="4" type="ORF">K503DRAFT_771952</name>
</gene>
<evidence type="ECO:0000256" key="2">
    <source>
        <dbReference type="RuleBase" id="RU003476"/>
    </source>
</evidence>
<dbReference type="GO" id="GO:0019693">
    <property type="term" value="P:ribose phosphate metabolic process"/>
    <property type="evidence" value="ECO:0007669"/>
    <property type="project" value="TreeGrafter"/>
</dbReference>
<dbReference type="FunFam" id="3.90.79.10:FF:000016">
    <property type="entry name" value="ADP-sugar pyrophosphatase isoform X1"/>
    <property type="match status" value="1"/>
</dbReference>
<dbReference type="PROSITE" id="PS00893">
    <property type="entry name" value="NUDIX_BOX"/>
    <property type="match status" value="1"/>
</dbReference>
<dbReference type="InParanoid" id="A0A1B7MWN2"/>
<dbReference type="AlphaFoldDB" id="A0A1B7MWN2"/>
<dbReference type="GO" id="GO:0047631">
    <property type="term" value="F:ADP-ribose diphosphatase activity"/>
    <property type="evidence" value="ECO:0007669"/>
    <property type="project" value="TreeGrafter"/>
</dbReference>
<dbReference type="InterPro" id="IPR020084">
    <property type="entry name" value="NUDIX_hydrolase_CS"/>
</dbReference>
<evidence type="ECO:0000256" key="1">
    <source>
        <dbReference type="ARBA" id="ARBA00022801"/>
    </source>
</evidence>
<dbReference type="PANTHER" id="PTHR11839:SF1">
    <property type="entry name" value="ADP-SUGAR PYROPHOSPHATASE"/>
    <property type="match status" value="1"/>
</dbReference>
<dbReference type="PANTHER" id="PTHR11839">
    <property type="entry name" value="UDP/ADP-SUGAR PYROPHOSPHATASE"/>
    <property type="match status" value="1"/>
</dbReference>
<dbReference type="STRING" id="1314800.A0A1B7MWN2"/>
<dbReference type="Proteomes" id="UP000092154">
    <property type="component" value="Unassembled WGS sequence"/>
</dbReference>
<reference evidence="4 5" key="1">
    <citation type="submission" date="2016-06" db="EMBL/GenBank/DDBJ databases">
        <title>Comparative genomics of the ectomycorrhizal sister species Rhizopogon vinicolor and Rhizopogon vesiculosus (Basidiomycota: Boletales) reveals a divergence of the mating type B locus.</title>
        <authorList>
            <consortium name="DOE Joint Genome Institute"/>
            <person name="Mujic A.B."/>
            <person name="Kuo A."/>
            <person name="Tritt A."/>
            <person name="Lipzen A."/>
            <person name="Chen C."/>
            <person name="Johnson J."/>
            <person name="Sharma A."/>
            <person name="Barry K."/>
            <person name="Grigoriev I.V."/>
            <person name="Spatafora J.W."/>
        </authorList>
    </citation>
    <scope>NUCLEOTIDE SEQUENCE [LARGE SCALE GENOMIC DNA]</scope>
    <source>
        <strain evidence="4 5">AM-OR11-026</strain>
    </source>
</reference>
<keyword evidence="1 2" id="KW-0378">Hydrolase</keyword>
<dbReference type="FunCoup" id="A0A1B7MWN2">
    <property type="interactions" value="506"/>
</dbReference>
<dbReference type="CDD" id="cd18888">
    <property type="entry name" value="NUDIX_ADPRase_Nudt5"/>
    <property type="match status" value="1"/>
</dbReference>
<dbReference type="Gene3D" id="3.90.79.10">
    <property type="entry name" value="Nucleoside Triphosphate Pyrophosphohydrolase"/>
    <property type="match status" value="1"/>
</dbReference>
<accession>A0A1B7MWN2</accession>
<evidence type="ECO:0000313" key="4">
    <source>
        <dbReference type="EMBL" id="OAX36987.1"/>
    </source>
</evidence>
<dbReference type="OrthoDB" id="10249920at2759"/>
<dbReference type="PROSITE" id="PS51462">
    <property type="entry name" value="NUDIX"/>
    <property type="match status" value="1"/>
</dbReference>
<dbReference type="InterPro" id="IPR015797">
    <property type="entry name" value="NUDIX_hydrolase-like_dom_sf"/>
</dbReference>
<feature type="domain" description="Nudix hydrolase" evidence="3">
    <location>
        <begin position="32"/>
        <end position="191"/>
    </location>
</feature>
<evidence type="ECO:0000259" key="3">
    <source>
        <dbReference type="PROSITE" id="PS51462"/>
    </source>
</evidence>
<comment type="similarity">
    <text evidence="2">Belongs to the Nudix hydrolase family.</text>
</comment>
<name>A0A1B7MWN2_9AGAM</name>
<sequence length="210" mass="23271">MPAAKVTSEEPLNNNDAKWIRLKKIHYTDQDGKQRLWECAERTTRKESGIDAVAVLAVLRSKTKAFPISTVIIEQYRPPLDNIIIELPAGLVDAGETPEAAAIRELKEETGYIADMSIEPESSPIIVSDPGMTNANMKLVVVSVLLEDKLETPTPHLDVGEHIITRVVELDKLDAELKAYDNKGFTVDARLSHFAAGYEMARRISKGAFM</sequence>
<organism evidence="4 5">
    <name type="scientific">Rhizopogon vinicolor AM-OR11-026</name>
    <dbReference type="NCBI Taxonomy" id="1314800"/>
    <lineage>
        <taxon>Eukaryota</taxon>
        <taxon>Fungi</taxon>
        <taxon>Dikarya</taxon>
        <taxon>Basidiomycota</taxon>
        <taxon>Agaricomycotina</taxon>
        <taxon>Agaricomycetes</taxon>
        <taxon>Agaricomycetidae</taxon>
        <taxon>Boletales</taxon>
        <taxon>Suillineae</taxon>
        <taxon>Rhizopogonaceae</taxon>
        <taxon>Rhizopogon</taxon>
    </lineage>
</organism>
<dbReference type="GO" id="GO:0005634">
    <property type="term" value="C:nucleus"/>
    <property type="evidence" value="ECO:0007669"/>
    <property type="project" value="TreeGrafter"/>
</dbReference>